<dbReference type="CDD" id="cd00383">
    <property type="entry name" value="trans_reg_C"/>
    <property type="match status" value="1"/>
</dbReference>
<keyword evidence="1 6" id="KW-0597">Phosphoprotein</keyword>
<evidence type="ECO:0000313" key="10">
    <source>
        <dbReference type="EMBL" id="MBF6024843.1"/>
    </source>
</evidence>
<feature type="modified residue" description="4-aspartylphosphate" evidence="6">
    <location>
        <position position="63"/>
    </location>
</feature>
<keyword evidence="5" id="KW-0804">Transcription</keyword>
<dbReference type="Pfam" id="PF00486">
    <property type="entry name" value="Trans_reg_C"/>
    <property type="match status" value="1"/>
</dbReference>
<feature type="DNA-binding region" description="OmpR/PhoB-type" evidence="7">
    <location>
        <begin position="138"/>
        <end position="238"/>
    </location>
</feature>
<dbReference type="InterPro" id="IPR001867">
    <property type="entry name" value="OmpR/PhoB-type_DNA-bd"/>
</dbReference>
<evidence type="ECO:0000256" key="4">
    <source>
        <dbReference type="ARBA" id="ARBA00023125"/>
    </source>
</evidence>
<dbReference type="PROSITE" id="PS50110">
    <property type="entry name" value="RESPONSE_REGULATORY"/>
    <property type="match status" value="1"/>
</dbReference>
<organism evidence="10 11">
    <name type="scientific">Lysobacter niastensis</name>
    <dbReference type="NCBI Taxonomy" id="380629"/>
    <lineage>
        <taxon>Bacteria</taxon>
        <taxon>Pseudomonadati</taxon>
        <taxon>Pseudomonadota</taxon>
        <taxon>Gammaproteobacteria</taxon>
        <taxon>Lysobacterales</taxon>
        <taxon>Lysobacteraceae</taxon>
        <taxon>Lysobacter</taxon>
    </lineage>
</organism>
<keyword evidence="11" id="KW-1185">Reference proteome</keyword>
<evidence type="ECO:0000259" key="8">
    <source>
        <dbReference type="PROSITE" id="PS50110"/>
    </source>
</evidence>
<dbReference type="Gene3D" id="6.10.250.690">
    <property type="match status" value="1"/>
</dbReference>
<dbReference type="EMBL" id="JADLZT010000006">
    <property type="protein sequence ID" value="MBF6024843.1"/>
    <property type="molecule type" value="Genomic_DNA"/>
</dbReference>
<dbReference type="SMART" id="SM00862">
    <property type="entry name" value="Trans_reg_C"/>
    <property type="match status" value="1"/>
</dbReference>
<evidence type="ECO:0000259" key="9">
    <source>
        <dbReference type="PROSITE" id="PS51755"/>
    </source>
</evidence>
<evidence type="ECO:0000256" key="6">
    <source>
        <dbReference type="PROSITE-ProRule" id="PRU00169"/>
    </source>
</evidence>
<gene>
    <name evidence="10" type="ORF">IU514_12485</name>
</gene>
<keyword evidence="2" id="KW-0902">Two-component regulatory system</keyword>
<dbReference type="RefSeq" id="WP_194931427.1">
    <property type="nucleotide sequence ID" value="NZ_JADLZT010000006.1"/>
</dbReference>
<evidence type="ECO:0000256" key="7">
    <source>
        <dbReference type="PROSITE-ProRule" id="PRU01091"/>
    </source>
</evidence>
<keyword evidence="4 7" id="KW-0238">DNA-binding</keyword>
<keyword evidence="3" id="KW-0805">Transcription regulation</keyword>
<proteinExistence type="predicted"/>
<evidence type="ECO:0000256" key="1">
    <source>
        <dbReference type="ARBA" id="ARBA00022553"/>
    </source>
</evidence>
<dbReference type="InterPro" id="IPR001789">
    <property type="entry name" value="Sig_transdc_resp-reg_receiver"/>
</dbReference>
<evidence type="ECO:0000256" key="5">
    <source>
        <dbReference type="ARBA" id="ARBA00023163"/>
    </source>
</evidence>
<sequence length="243" mass="27091">MLAREAFSTEAQPHVLVVDDDEEIGRLLTRYLGGHGYRVSHVGDADGLRRILQHERIDLILLDLGLPDADGLSLLRGFQQHWHGPVIVVSGRGEPVERVVGLELGADDYISKPFDLRELLARVRSVLRRSHPNGVAEAPRLEFDGLRLDVAARHLTGRDGQDVALTTGEFELLRFLLEHPNQVLSRDQIMNHLHGRDVGPLDRAIDAQIGRLRRKIERDPGQPRLIQSVRGAGYLFAAPIHAG</sequence>
<dbReference type="PROSITE" id="PS51755">
    <property type="entry name" value="OMPR_PHOB"/>
    <property type="match status" value="1"/>
</dbReference>
<dbReference type="Gene3D" id="3.40.50.2300">
    <property type="match status" value="1"/>
</dbReference>
<name>A0ABS0B9A8_9GAMM</name>
<evidence type="ECO:0000313" key="11">
    <source>
        <dbReference type="Proteomes" id="UP001429984"/>
    </source>
</evidence>
<dbReference type="Proteomes" id="UP001429984">
    <property type="component" value="Unassembled WGS sequence"/>
</dbReference>
<dbReference type="SMART" id="SM00448">
    <property type="entry name" value="REC"/>
    <property type="match status" value="1"/>
</dbReference>
<feature type="domain" description="Response regulatory" evidence="8">
    <location>
        <begin position="14"/>
        <end position="127"/>
    </location>
</feature>
<feature type="domain" description="OmpR/PhoB-type" evidence="9">
    <location>
        <begin position="138"/>
        <end position="238"/>
    </location>
</feature>
<evidence type="ECO:0000256" key="3">
    <source>
        <dbReference type="ARBA" id="ARBA00023015"/>
    </source>
</evidence>
<comment type="caution">
    <text evidence="10">The sequence shown here is derived from an EMBL/GenBank/DDBJ whole genome shotgun (WGS) entry which is preliminary data.</text>
</comment>
<dbReference type="PANTHER" id="PTHR48111">
    <property type="entry name" value="REGULATOR OF RPOS"/>
    <property type="match status" value="1"/>
</dbReference>
<dbReference type="InterPro" id="IPR011006">
    <property type="entry name" value="CheY-like_superfamily"/>
</dbReference>
<protein>
    <submittedName>
        <fullName evidence="10">Response regulator</fullName>
    </submittedName>
</protein>
<evidence type="ECO:0000256" key="2">
    <source>
        <dbReference type="ARBA" id="ARBA00023012"/>
    </source>
</evidence>
<accession>A0ABS0B9A8</accession>
<dbReference type="Gene3D" id="1.10.10.10">
    <property type="entry name" value="Winged helix-like DNA-binding domain superfamily/Winged helix DNA-binding domain"/>
    <property type="match status" value="1"/>
</dbReference>
<dbReference type="PANTHER" id="PTHR48111:SF4">
    <property type="entry name" value="DNA-BINDING DUAL TRANSCRIPTIONAL REGULATOR OMPR"/>
    <property type="match status" value="1"/>
</dbReference>
<dbReference type="SUPFAM" id="SSF52172">
    <property type="entry name" value="CheY-like"/>
    <property type="match status" value="1"/>
</dbReference>
<dbReference type="InterPro" id="IPR016032">
    <property type="entry name" value="Sig_transdc_resp-reg_C-effctor"/>
</dbReference>
<reference evidence="10 11" key="1">
    <citation type="submission" date="2020-11" db="EMBL/GenBank/DDBJ databases">
        <title>Draft Genome Sequence and Secondary Metabolite Biosynthetic Potential of the Lysobacter niastensis Type strain DSM 18481.</title>
        <authorList>
            <person name="Turrini P."/>
            <person name="Artuso I."/>
            <person name="Tescari M."/>
            <person name="Lugli G.A."/>
            <person name="Frangipani E."/>
            <person name="Ventura M."/>
            <person name="Visca P."/>
        </authorList>
    </citation>
    <scope>NUCLEOTIDE SEQUENCE [LARGE SCALE GENOMIC DNA]</scope>
    <source>
        <strain evidence="10 11">DSM 18481</strain>
    </source>
</reference>
<dbReference type="Pfam" id="PF00072">
    <property type="entry name" value="Response_reg"/>
    <property type="match status" value="1"/>
</dbReference>
<dbReference type="SUPFAM" id="SSF46894">
    <property type="entry name" value="C-terminal effector domain of the bipartite response regulators"/>
    <property type="match status" value="1"/>
</dbReference>
<dbReference type="InterPro" id="IPR036388">
    <property type="entry name" value="WH-like_DNA-bd_sf"/>
</dbReference>
<dbReference type="InterPro" id="IPR039420">
    <property type="entry name" value="WalR-like"/>
</dbReference>